<name>A0AA39WA80_ACESA</name>
<evidence type="ECO:0000256" key="12">
    <source>
        <dbReference type="SAM" id="SignalP"/>
    </source>
</evidence>
<keyword evidence="7 10" id="KW-0518">Myosin</keyword>
<dbReference type="InterPro" id="IPR001609">
    <property type="entry name" value="Myosin_head_motor_dom-like"/>
</dbReference>
<dbReference type="PANTHER" id="PTHR13140">
    <property type="entry name" value="MYOSIN"/>
    <property type="match status" value="1"/>
</dbReference>
<evidence type="ECO:0000256" key="5">
    <source>
        <dbReference type="ARBA" id="ARBA00022860"/>
    </source>
</evidence>
<dbReference type="PRINTS" id="PR00193">
    <property type="entry name" value="MYOSINHEAVY"/>
</dbReference>
<dbReference type="InterPro" id="IPR036961">
    <property type="entry name" value="Kinesin_motor_dom_sf"/>
</dbReference>
<dbReference type="GO" id="GO:0030048">
    <property type="term" value="P:actin filament-based movement"/>
    <property type="evidence" value="ECO:0007669"/>
    <property type="project" value="UniProtKB-ARBA"/>
</dbReference>
<dbReference type="Gene3D" id="6.20.240.20">
    <property type="match status" value="1"/>
</dbReference>
<feature type="signal peptide" evidence="12">
    <location>
        <begin position="1"/>
        <end position="18"/>
    </location>
</feature>
<dbReference type="Pfam" id="PF00612">
    <property type="entry name" value="IQ"/>
    <property type="match status" value="3"/>
</dbReference>
<keyword evidence="4 10" id="KW-0067">ATP-binding</keyword>
<dbReference type="SMART" id="SM00242">
    <property type="entry name" value="MYSc"/>
    <property type="match status" value="1"/>
</dbReference>
<dbReference type="Gene3D" id="3.40.850.10">
    <property type="entry name" value="Kinesin motor domain"/>
    <property type="match status" value="1"/>
</dbReference>
<dbReference type="SMART" id="SM00015">
    <property type="entry name" value="IQ"/>
    <property type="match status" value="4"/>
</dbReference>
<dbReference type="InterPro" id="IPR000048">
    <property type="entry name" value="IQ_motif_EF-hand-BS"/>
</dbReference>
<protein>
    <submittedName>
        <fullName evidence="16">Uncharacterized protein</fullName>
    </submittedName>
</protein>
<dbReference type="Proteomes" id="UP001168877">
    <property type="component" value="Unassembled WGS sequence"/>
</dbReference>
<dbReference type="Gene3D" id="1.20.58.530">
    <property type="match status" value="1"/>
</dbReference>
<dbReference type="CDD" id="cd01384">
    <property type="entry name" value="MYSc_Myo11"/>
    <property type="match status" value="1"/>
</dbReference>
<feature type="domain" description="Myosin motor" evidence="14">
    <location>
        <begin position="78"/>
        <end position="773"/>
    </location>
</feature>
<dbReference type="PROSITE" id="PS50096">
    <property type="entry name" value="IQ"/>
    <property type="match status" value="3"/>
</dbReference>
<gene>
    <name evidence="16" type="ORF">LWI29_023309</name>
</gene>
<reference evidence="16" key="2">
    <citation type="submission" date="2023-06" db="EMBL/GenBank/DDBJ databases">
        <authorList>
            <person name="Swenson N.G."/>
            <person name="Wegrzyn J.L."/>
            <person name="Mcevoy S.L."/>
        </authorList>
    </citation>
    <scope>NUCLEOTIDE SEQUENCE</scope>
    <source>
        <strain evidence="16">NS2018</strain>
        <tissue evidence="16">Leaf</tissue>
    </source>
</reference>
<dbReference type="GO" id="GO:0005737">
    <property type="term" value="C:cytoplasm"/>
    <property type="evidence" value="ECO:0007669"/>
    <property type="project" value="TreeGrafter"/>
</dbReference>
<dbReference type="SUPFAM" id="SSF52540">
    <property type="entry name" value="P-loop containing nucleoside triphosphate hydrolases"/>
    <property type="match status" value="1"/>
</dbReference>
<dbReference type="GO" id="GO:0005524">
    <property type="term" value="F:ATP binding"/>
    <property type="evidence" value="ECO:0007669"/>
    <property type="project" value="UniProtKB-UniRule"/>
</dbReference>
<evidence type="ECO:0000259" key="13">
    <source>
        <dbReference type="PROSITE" id="PS51126"/>
    </source>
</evidence>
<dbReference type="PROSITE" id="PS51126">
    <property type="entry name" value="DILUTE"/>
    <property type="match status" value="1"/>
</dbReference>
<dbReference type="Gene3D" id="1.20.120.720">
    <property type="entry name" value="Myosin VI head, motor domain, U50 subdomain"/>
    <property type="match status" value="1"/>
</dbReference>
<feature type="chain" id="PRO_5041413675" evidence="12">
    <location>
        <begin position="19"/>
        <end position="1472"/>
    </location>
</feature>
<dbReference type="PANTHER" id="PTHR13140:SF836">
    <property type="entry name" value="MYOSIN-6"/>
    <property type="match status" value="1"/>
</dbReference>
<keyword evidence="8 10" id="KW-0505">Motor protein</keyword>
<dbReference type="FunFam" id="1.20.58.530:FF:000002">
    <property type="entry name" value="Class V myosin"/>
    <property type="match status" value="1"/>
</dbReference>
<feature type="domain" description="Dilute" evidence="13">
    <location>
        <begin position="1309"/>
        <end position="1472"/>
    </location>
</feature>
<dbReference type="FunFam" id="1.20.120.720:FF:000011">
    <property type="entry name" value="Myosin 2"/>
    <property type="match status" value="1"/>
</dbReference>
<keyword evidence="6 11" id="KW-0175">Coiled coil</keyword>
<dbReference type="EMBL" id="JAUESC010000001">
    <property type="protein sequence ID" value="KAK0607961.1"/>
    <property type="molecule type" value="Genomic_DNA"/>
</dbReference>
<evidence type="ECO:0000259" key="14">
    <source>
        <dbReference type="PROSITE" id="PS51456"/>
    </source>
</evidence>
<dbReference type="InterPro" id="IPR004009">
    <property type="entry name" value="SH3_Myosin"/>
</dbReference>
<keyword evidence="12" id="KW-0732">Signal</keyword>
<keyword evidence="3 10" id="KW-0547">Nucleotide-binding</keyword>
<feature type="region of interest" description="Actin-binding" evidence="10">
    <location>
        <begin position="629"/>
        <end position="651"/>
    </location>
</feature>
<evidence type="ECO:0000256" key="4">
    <source>
        <dbReference type="ARBA" id="ARBA00022840"/>
    </source>
</evidence>
<dbReference type="PROSITE" id="PS51844">
    <property type="entry name" value="SH3_LIKE"/>
    <property type="match status" value="1"/>
</dbReference>
<keyword evidence="5" id="KW-0112">Calmodulin-binding</keyword>
<dbReference type="InterPro" id="IPR027417">
    <property type="entry name" value="P-loop_NTPase"/>
</dbReference>
<feature type="domain" description="Myosin N-terminal SH3-like" evidence="15">
    <location>
        <begin position="24"/>
        <end position="73"/>
    </location>
</feature>
<dbReference type="PROSITE" id="PS51456">
    <property type="entry name" value="MYOSIN_MOTOR"/>
    <property type="match status" value="1"/>
</dbReference>
<dbReference type="GO" id="GO:0005516">
    <property type="term" value="F:calmodulin binding"/>
    <property type="evidence" value="ECO:0007669"/>
    <property type="project" value="UniProtKB-KW"/>
</dbReference>
<evidence type="ECO:0000256" key="2">
    <source>
        <dbReference type="ARBA" id="ARBA00022737"/>
    </source>
</evidence>
<sequence length="1472" mass="167481">MRLLFLADDLLTTLSTQAASSTIVVGSLVWTEDPEESWIDGVVEEVNDEEIKINCTSGKLVVAKTSSVYPKDAEFPSSGVDDMTKLAYLHEPGVLQNLRCRYDMNEIYTYTGNILIAVNPFRRLPHLYDSQTMEQYKGSAFGELSPHPFAVADSAYRLMINEGISQAILVSGESGAGKTESTKMLMCYLAYMGGRTGTEGRSVEQKVLESNPVLEAFGNAKTVRNNNSSRFGKFVELQFDERGRISGAAVRTYLLERSRVCQVSDPERNYHCFYMLCAAPDEDIEKYKLGNSRTFHYLNQSNCYELDGVDESKEYLSTRRAMEVVGISSEEQDAIFRVVAAILHLGNIEFTKGEEADSSEPKDDKSRFHLKTAAELFMCDEKSLEDSLCKRVIVTRDESITKWLDPDAASLSRDALAKIVYSRLFDWIVNKINNSIGQDLDSKFIIGVLDIYGFESFKTNSFEQFCINLTNEKLQQHFNQHVFKMEQEEYTKEEIDWSYIEFIDNQDILDLLEKKPGGIIALLDEACMFPRSTYETFAQKLYQTFKDHKRFSKPKLSRTDFTICHYAGDVTYQTELFLDKNKDYVVPEHQALLSASRCHFVPGLFPPLPEESSKSSKFSSIGSRFKQQLQSLLETLSATEPHYIRCVKPNNVLKPAIFENSNVLQQLRCGGVMEAIRISCAGFPTRKTFNEFLNRFRILAPNILDASSDEVAACKKLLEKVNLKGYQVVSRLNDHFRAILLIVLTTINSCWVVGKTKVFLRAGQMAELDALRTEELGRSASIIQRKVRTYFCRKSFILLRFSAIHIQTFCRGQNARHQYERMRREAACVNIQKNSRTYLARKAYSNLRSSAISFQTGMRGMAARNELWFRKQKRAATVIQAAKETGVLQAAKSQLEKEVEELTWQLQQEKQMRADLEEAKTQENAKLQSALEENAKLQSALEEMQQQFQETKALLIKEQEAAKRVAEQVPVVQEADLEEAKTQENAKLQSALEENAKLQSALKEMQQQFQETKELLIKEQEATKRVAEQVPVVQEADLEEAKTQENAKLQSALEENAKLQSALEEMQQQFQETKALLIKEQEAAKRVAEQVPVVQEVPVIDQDMMNKLTAENQQLKALVSSLEKKIDETERKFEETNKLSEERLKQASEAESKMIDLKTAMQRLEEKLSDMQTEDQIMRHELKNSASRKMSGNLSMKAIQVPCQFPPSTLFPFWLHRAAEIFANPCPCILQENGHHEPQSSAPVKKFGISDSILRRSQIERQQENVDALIQRVTKNLGFSQEKPVAAFTIYKCLLHWRSFEVEKTSVFDRLIQMIGSAIEGFRSSPSSSNIQVDAMRQVEAKYPALLFKQQLSAYVETFYGIIRDNFKKDLSPLLTSCIEVLSVQQLYRICTLYGDENYDTPSVSPDVISSMKVIMTDDSNDDDTNSFLLDDSSSIPFSIDEISGALDVKEFSDVKPAAELLEIPDFQFLQE</sequence>
<evidence type="ECO:0000256" key="7">
    <source>
        <dbReference type="ARBA" id="ARBA00023123"/>
    </source>
</evidence>
<evidence type="ECO:0000256" key="11">
    <source>
        <dbReference type="SAM" id="Coils"/>
    </source>
</evidence>
<dbReference type="Gene3D" id="1.20.5.190">
    <property type="match status" value="2"/>
</dbReference>
<keyword evidence="9 10" id="KW-0009">Actin-binding</keyword>
<comment type="similarity">
    <text evidence="1">Belongs to the TRAFAC class myosin-kinesin ATPase superfamily. Myosin family. Plant myosin class XI subfamily.</text>
</comment>
<dbReference type="GO" id="GO:0016459">
    <property type="term" value="C:myosin complex"/>
    <property type="evidence" value="ECO:0007669"/>
    <property type="project" value="UniProtKB-KW"/>
</dbReference>
<accession>A0AA39WA80</accession>
<evidence type="ECO:0000256" key="9">
    <source>
        <dbReference type="ARBA" id="ARBA00023203"/>
    </source>
</evidence>
<evidence type="ECO:0000256" key="10">
    <source>
        <dbReference type="PROSITE-ProRule" id="PRU00782"/>
    </source>
</evidence>
<dbReference type="InterPro" id="IPR036018">
    <property type="entry name" value="MYSc_Myo11"/>
</dbReference>
<evidence type="ECO:0000256" key="3">
    <source>
        <dbReference type="ARBA" id="ARBA00022741"/>
    </source>
</evidence>
<evidence type="ECO:0000256" key="8">
    <source>
        <dbReference type="ARBA" id="ARBA00023175"/>
    </source>
</evidence>
<keyword evidence="17" id="KW-1185">Reference proteome</keyword>
<organism evidence="16 17">
    <name type="scientific">Acer saccharum</name>
    <name type="common">Sugar maple</name>
    <dbReference type="NCBI Taxonomy" id="4024"/>
    <lineage>
        <taxon>Eukaryota</taxon>
        <taxon>Viridiplantae</taxon>
        <taxon>Streptophyta</taxon>
        <taxon>Embryophyta</taxon>
        <taxon>Tracheophyta</taxon>
        <taxon>Spermatophyta</taxon>
        <taxon>Magnoliopsida</taxon>
        <taxon>eudicotyledons</taxon>
        <taxon>Gunneridae</taxon>
        <taxon>Pentapetalae</taxon>
        <taxon>rosids</taxon>
        <taxon>malvids</taxon>
        <taxon>Sapindales</taxon>
        <taxon>Sapindaceae</taxon>
        <taxon>Hippocastanoideae</taxon>
        <taxon>Acereae</taxon>
        <taxon>Acer</taxon>
    </lineage>
</organism>
<dbReference type="GO" id="GO:0016020">
    <property type="term" value="C:membrane"/>
    <property type="evidence" value="ECO:0007669"/>
    <property type="project" value="TreeGrafter"/>
</dbReference>
<feature type="binding site" evidence="10">
    <location>
        <begin position="172"/>
        <end position="179"/>
    </location>
    <ligand>
        <name>ATP</name>
        <dbReference type="ChEBI" id="CHEBI:30616"/>
    </ligand>
</feature>
<feature type="coiled-coil region" evidence="11">
    <location>
        <begin position="892"/>
        <end position="1181"/>
    </location>
</feature>
<dbReference type="FunFam" id="1.20.5.190:FF:000001">
    <property type="entry name" value="unconventional myosin-Va"/>
    <property type="match status" value="1"/>
</dbReference>
<dbReference type="GO" id="GO:0007015">
    <property type="term" value="P:actin filament organization"/>
    <property type="evidence" value="ECO:0007669"/>
    <property type="project" value="TreeGrafter"/>
</dbReference>
<proteinExistence type="inferred from homology"/>
<dbReference type="Gene3D" id="1.10.10.820">
    <property type="match status" value="1"/>
</dbReference>
<evidence type="ECO:0000313" key="16">
    <source>
        <dbReference type="EMBL" id="KAK0607961.1"/>
    </source>
</evidence>
<dbReference type="InterPro" id="IPR002710">
    <property type="entry name" value="Dilute_dom"/>
</dbReference>
<evidence type="ECO:0000256" key="6">
    <source>
        <dbReference type="ARBA" id="ARBA00023054"/>
    </source>
</evidence>
<dbReference type="GO" id="GO:0000146">
    <property type="term" value="F:microfilament motor activity"/>
    <property type="evidence" value="ECO:0007669"/>
    <property type="project" value="TreeGrafter"/>
</dbReference>
<dbReference type="FunFam" id="1.10.10.820:FF:000001">
    <property type="entry name" value="Myosin heavy chain"/>
    <property type="match status" value="1"/>
</dbReference>
<dbReference type="Pfam" id="PF00063">
    <property type="entry name" value="Myosin_head"/>
    <property type="match status" value="1"/>
</dbReference>
<dbReference type="GO" id="GO:0051015">
    <property type="term" value="F:actin filament binding"/>
    <property type="evidence" value="ECO:0007669"/>
    <property type="project" value="TreeGrafter"/>
</dbReference>
<evidence type="ECO:0000313" key="17">
    <source>
        <dbReference type="Proteomes" id="UP001168877"/>
    </source>
</evidence>
<keyword evidence="2" id="KW-0677">Repeat</keyword>
<reference evidence="16" key="1">
    <citation type="journal article" date="2022" name="Plant J.">
        <title>Strategies of tolerance reflected in two North American maple genomes.</title>
        <authorList>
            <person name="McEvoy S.L."/>
            <person name="Sezen U.U."/>
            <person name="Trouern-Trend A."/>
            <person name="McMahon S.M."/>
            <person name="Schaberg P.G."/>
            <person name="Yang J."/>
            <person name="Wegrzyn J.L."/>
            <person name="Swenson N.G."/>
        </authorList>
    </citation>
    <scope>NUCLEOTIDE SEQUENCE</scope>
    <source>
        <tissue evidence="16">Leaf</tissue>
    </source>
</reference>
<evidence type="ECO:0000259" key="15">
    <source>
        <dbReference type="PROSITE" id="PS51844"/>
    </source>
</evidence>
<dbReference type="Pfam" id="PF02736">
    <property type="entry name" value="Myosin_N"/>
    <property type="match status" value="1"/>
</dbReference>
<evidence type="ECO:0000256" key="1">
    <source>
        <dbReference type="ARBA" id="ARBA00008049"/>
    </source>
</evidence>
<comment type="caution">
    <text evidence="16">The sequence shown here is derived from an EMBL/GenBank/DDBJ whole genome shotgun (WGS) entry which is preliminary data.</text>
</comment>